<dbReference type="Pfam" id="PF00293">
    <property type="entry name" value="NUDIX"/>
    <property type="match status" value="1"/>
</dbReference>
<dbReference type="InterPro" id="IPR000086">
    <property type="entry name" value="NUDIX_hydrolase_dom"/>
</dbReference>
<dbReference type="GO" id="GO:0016462">
    <property type="term" value="F:pyrophosphatase activity"/>
    <property type="evidence" value="ECO:0007669"/>
    <property type="project" value="UniProtKB-ARBA"/>
</dbReference>
<evidence type="ECO:0000256" key="2">
    <source>
        <dbReference type="ARBA" id="ARBA00022801"/>
    </source>
</evidence>
<dbReference type="EMBL" id="CP060096">
    <property type="protein sequence ID" value="QSZ28376.1"/>
    <property type="molecule type" value="Genomic_DNA"/>
</dbReference>
<dbReference type="InterPro" id="IPR020084">
    <property type="entry name" value="NUDIX_hydrolase_CS"/>
</dbReference>
<dbReference type="GO" id="GO:0006753">
    <property type="term" value="P:nucleoside phosphate metabolic process"/>
    <property type="evidence" value="ECO:0007669"/>
    <property type="project" value="TreeGrafter"/>
</dbReference>
<dbReference type="SUPFAM" id="SSF55811">
    <property type="entry name" value="Nudix"/>
    <property type="match status" value="1"/>
</dbReference>
<dbReference type="PRINTS" id="PR00502">
    <property type="entry name" value="NUDIXFAMILY"/>
</dbReference>
<dbReference type="AlphaFoldDB" id="A0A975GBQ5"/>
<evidence type="ECO:0000259" key="4">
    <source>
        <dbReference type="PROSITE" id="PS51462"/>
    </source>
</evidence>
<reference evidence="5" key="1">
    <citation type="submission" date="2020-08" db="EMBL/GenBank/DDBJ databases">
        <title>Genomic insights into the carbon and energy metabolism of the first obligate autotrophic acetogenic bacterium Aceticella autotrophica gen. nov., sp. nov.</title>
        <authorList>
            <person name="Toshchakov S.V."/>
            <person name="Elcheninov A.G."/>
            <person name="Kublanov I.V."/>
            <person name="Frolov E.N."/>
            <person name="Lebedinsky A.V."/>
        </authorList>
    </citation>
    <scope>NUCLEOTIDE SEQUENCE</scope>
    <source>
        <strain evidence="5">3443-3Ac</strain>
    </source>
</reference>
<keyword evidence="2 3" id="KW-0378">Hydrolase</keyword>
<dbReference type="InterPro" id="IPR015797">
    <property type="entry name" value="NUDIX_hydrolase-like_dom_sf"/>
</dbReference>
<keyword evidence="6" id="KW-1185">Reference proteome</keyword>
<organism evidence="5 6">
    <name type="scientific">Aceticella autotrophica</name>
    <dbReference type="NCBI Taxonomy" id="2755338"/>
    <lineage>
        <taxon>Bacteria</taxon>
        <taxon>Bacillati</taxon>
        <taxon>Bacillota</taxon>
        <taxon>Clostridia</taxon>
        <taxon>Thermoanaerobacterales</taxon>
        <taxon>Thermoanaerobacteraceae</taxon>
        <taxon>Aceticella</taxon>
    </lineage>
</organism>
<comment type="cofactor">
    <cofactor evidence="1">
        <name>Mg(2+)</name>
        <dbReference type="ChEBI" id="CHEBI:18420"/>
    </cofactor>
</comment>
<dbReference type="PROSITE" id="PS51462">
    <property type="entry name" value="NUDIX"/>
    <property type="match status" value="1"/>
</dbReference>
<dbReference type="InterPro" id="IPR020476">
    <property type="entry name" value="Nudix_hydrolase"/>
</dbReference>
<dbReference type="CDD" id="cd03424">
    <property type="entry name" value="NUDIX_ADPRase_Nudt5_UGPPase_Nudt14"/>
    <property type="match status" value="1"/>
</dbReference>
<sequence length="177" mass="20268">MMDLFEKTIASKKLYEGKILNLRIDDVILPDGKKSNREIVEHPGGVSILAVKDNGKILIVKQFRKAANKALFEIPAGKLEFGENPDACAKRELMEETGYTSEKLKLLLSFYPSPGFSEENIYVYLAENLREEHVDTDDDEFLEVYEYTINELVEMIKKNEIVDAKTIIAILYYINLL</sequence>
<evidence type="ECO:0000256" key="3">
    <source>
        <dbReference type="RuleBase" id="RU003476"/>
    </source>
</evidence>
<dbReference type="Proteomes" id="UP000671913">
    <property type="component" value="Chromosome"/>
</dbReference>
<dbReference type="PROSITE" id="PS00893">
    <property type="entry name" value="NUDIX_BOX"/>
    <property type="match status" value="1"/>
</dbReference>
<dbReference type="Gene3D" id="3.90.79.10">
    <property type="entry name" value="Nucleoside Triphosphate Pyrophosphohydrolase"/>
    <property type="match status" value="1"/>
</dbReference>
<dbReference type="PANTHER" id="PTHR11839:SF18">
    <property type="entry name" value="NUDIX HYDROLASE DOMAIN-CONTAINING PROTEIN"/>
    <property type="match status" value="1"/>
</dbReference>
<proteinExistence type="inferred from homology"/>
<dbReference type="GO" id="GO:0019693">
    <property type="term" value="P:ribose phosphate metabolic process"/>
    <property type="evidence" value="ECO:0007669"/>
    <property type="project" value="TreeGrafter"/>
</dbReference>
<gene>
    <name evidence="5" type="ORF">ACETAC_06095</name>
</gene>
<evidence type="ECO:0000313" key="5">
    <source>
        <dbReference type="EMBL" id="QSZ28376.1"/>
    </source>
</evidence>
<accession>A0A975GBQ5</accession>
<feature type="domain" description="Nudix hydrolase" evidence="4">
    <location>
        <begin position="40"/>
        <end position="169"/>
    </location>
</feature>
<evidence type="ECO:0000256" key="1">
    <source>
        <dbReference type="ARBA" id="ARBA00001946"/>
    </source>
</evidence>
<comment type="similarity">
    <text evidence="3">Belongs to the Nudix hydrolase family.</text>
</comment>
<dbReference type="FunFam" id="3.90.79.10:FF:000024">
    <property type="entry name" value="ADP-ribose pyrophosphatase"/>
    <property type="match status" value="1"/>
</dbReference>
<dbReference type="PANTHER" id="PTHR11839">
    <property type="entry name" value="UDP/ADP-SUGAR PYROPHOSPHATASE"/>
    <property type="match status" value="1"/>
</dbReference>
<dbReference type="GO" id="GO:0005829">
    <property type="term" value="C:cytosol"/>
    <property type="evidence" value="ECO:0007669"/>
    <property type="project" value="TreeGrafter"/>
</dbReference>
<evidence type="ECO:0000313" key="6">
    <source>
        <dbReference type="Proteomes" id="UP000671913"/>
    </source>
</evidence>
<name>A0A975GBQ5_9THEO</name>
<protein>
    <submittedName>
        <fullName evidence="5">NUDIX hydrolase</fullName>
    </submittedName>
</protein>
<dbReference type="KEGG" id="aaut:ACETAC_06095"/>